<protein>
    <recommendedName>
        <fullName evidence="1">Mutator-like transposase domain-containing protein</fullName>
    </recommendedName>
</protein>
<dbReference type="AlphaFoldDB" id="A0A9P0DDF4"/>
<dbReference type="OrthoDB" id="6709892at2759"/>
<dbReference type="EMBL" id="OV651820">
    <property type="protein sequence ID" value="CAH1114723.1"/>
    <property type="molecule type" value="Genomic_DNA"/>
</dbReference>
<proteinExistence type="predicted"/>
<name>A0A9P0DDF4_9CUCU</name>
<reference evidence="2" key="1">
    <citation type="submission" date="2022-01" db="EMBL/GenBank/DDBJ databases">
        <authorList>
            <person name="King R."/>
        </authorList>
    </citation>
    <scope>NUCLEOTIDE SEQUENCE</scope>
</reference>
<evidence type="ECO:0000313" key="2">
    <source>
        <dbReference type="EMBL" id="CAH1114723.1"/>
    </source>
</evidence>
<feature type="domain" description="Mutator-like transposase" evidence="1">
    <location>
        <begin position="50"/>
        <end position="178"/>
    </location>
</feature>
<dbReference type="Proteomes" id="UP001153636">
    <property type="component" value="Chromosome 8"/>
</dbReference>
<organism evidence="2 3">
    <name type="scientific">Psylliodes chrysocephalus</name>
    <dbReference type="NCBI Taxonomy" id="3402493"/>
    <lineage>
        <taxon>Eukaryota</taxon>
        <taxon>Metazoa</taxon>
        <taxon>Ecdysozoa</taxon>
        <taxon>Arthropoda</taxon>
        <taxon>Hexapoda</taxon>
        <taxon>Insecta</taxon>
        <taxon>Pterygota</taxon>
        <taxon>Neoptera</taxon>
        <taxon>Endopterygota</taxon>
        <taxon>Coleoptera</taxon>
        <taxon>Polyphaga</taxon>
        <taxon>Cucujiformia</taxon>
        <taxon>Chrysomeloidea</taxon>
        <taxon>Chrysomelidae</taxon>
        <taxon>Galerucinae</taxon>
        <taxon>Alticini</taxon>
        <taxon>Psylliodes</taxon>
    </lineage>
</organism>
<sequence length="179" mass="20335">MFHCEDRLRDKGKFVKQNVLNKRKKSILAMNNAKKLRKETPNVENNLCSGRRIVELQELGKHLKCCRCERVLSLENTTNETRKGLYSILNVKCNECNIDTIVPTGKVHTTKSEVKHSDVSTKAVLGAVHSRFGQTALNKFLAVMNVPTISWSLYKRYEREIGPAIEETAKKSCSAAEER</sequence>
<dbReference type="InterPro" id="IPR049012">
    <property type="entry name" value="Mutator_transp_dom"/>
</dbReference>
<dbReference type="Pfam" id="PF20700">
    <property type="entry name" value="Mutator"/>
    <property type="match status" value="1"/>
</dbReference>
<keyword evidence="3" id="KW-1185">Reference proteome</keyword>
<gene>
    <name evidence="2" type="ORF">PSYICH_LOCUS14629</name>
</gene>
<evidence type="ECO:0000313" key="3">
    <source>
        <dbReference type="Proteomes" id="UP001153636"/>
    </source>
</evidence>
<accession>A0A9P0DDF4</accession>
<evidence type="ECO:0000259" key="1">
    <source>
        <dbReference type="Pfam" id="PF20700"/>
    </source>
</evidence>